<keyword evidence="4" id="KW-0690">Ribosome biogenesis</keyword>
<gene>
    <name evidence="9" type="ORF">G4B88_004758</name>
</gene>
<evidence type="ECO:0000256" key="2">
    <source>
        <dbReference type="ARBA" id="ARBA00007433"/>
    </source>
</evidence>
<dbReference type="InterPro" id="IPR037188">
    <property type="entry name" value="Sdo1/SBDS_central_sf"/>
</dbReference>
<evidence type="ECO:0000256" key="1">
    <source>
        <dbReference type="ARBA" id="ARBA00004496"/>
    </source>
</evidence>
<dbReference type="EMBL" id="JAATIQ010000165">
    <property type="protein sequence ID" value="KAF4375007.1"/>
    <property type="molecule type" value="Genomic_DNA"/>
</dbReference>
<organism evidence="9 10">
    <name type="scientific">Cannabis sativa</name>
    <name type="common">Hemp</name>
    <name type="synonym">Marijuana</name>
    <dbReference type="NCBI Taxonomy" id="3483"/>
    <lineage>
        <taxon>Eukaryota</taxon>
        <taxon>Viridiplantae</taxon>
        <taxon>Streptophyta</taxon>
        <taxon>Embryophyta</taxon>
        <taxon>Tracheophyta</taxon>
        <taxon>Spermatophyta</taxon>
        <taxon>Magnoliopsida</taxon>
        <taxon>eudicotyledons</taxon>
        <taxon>Gunneridae</taxon>
        <taxon>Pentapetalae</taxon>
        <taxon>rosids</taxon>
        <taxon>fabids</taxon>
        <taxon>Rosales</taxon>
        <taxon>Cannabaceae</taxon>
        <taxon>Cannabis</taxon>
    </lineage>
</organism>
<evidence type="ECO:0000313" key="9">
    <source>
        <dbReference type="EMBL" id="KAF4375007.1"/>
    </source>
</evidence>
<reference evidence="9 10" key="1">
    <citation type="journal article" date="2020" name="bioRxiv">
        <title>Sequence and annotation of 42 cannabis genomes reveals extensive copy number variation in cannabinoid synthesis and pathogen resistance genes.</title>
        <authorList>
            <person name="Mckernan K.J."/>
            <person name="Helbert Y."/>
            <person name="Kane L.T."/>
            <person name="Ebling H."/>
            <person name="Zhang L."/>
            <person name="Liu B."/>
            <person name="Eaton Z."/>
            <person name="Mclaughlin S."/>
            <person name="Kingan S."/>
            <person name="Baybayan P."/>
            <person name="Concepcion G."/>
            <person name="Jordan M."/>
            <person name="Riva A."/>
            <person name="Barbazuk W."/>
            <person name="Harkins T."/>
        </authorList>
    </citation>
    <scope>NUCLEOTIDE SEQUENCE [LARGE SCALE GENOMIC DNA]</scope>
    <source>
        <strain evidence="10">cv. Jamaican Lion 4</strain>
        <tissue evidence="9">Leaf</tissue>
    </source>
</reference>
<dbReference type="SUPFAM" id="SSF89895">
    <property type="entry name" value="FYSH domain"/>
    <property type="match status" value="1"/>
</dbReference>
<evidence type="ECO:0000256" key="5">
    <source>
        <dbReference type="ARBA" id="ARBA00049708"/>
    </source>
</evidence>
<keyword evidence="3" id="KW-0963">Cytoplasm</keyword>
<dbReference type="AlphaFoldDB" id="A0A7J6FWT4"/>
<comment type="similarity">
    <text evidence="2">Belongs to the SDO1/SBDS family.</text>
</comment>
<evidence type="ECO:0000256" key="4">
    <source>
        <dbReference type="ARBA" id="ARBA00022517"/>
    </source>
</evidence>
<evidence type="ECO:0000256" key="6">
    <source>
        <dbReference type="SAM" id="MobiDB-lite"/>
    </source>
</evidence>
<dbReference type="Gene3D" id="1.10.10.900">
    <property type="entry name" value="SBDS protein C-terminal domain, subdomain 1"/>
    <property type="match status" value="1"/>
</dbReference>
<feature type="domain" description="Ribosome maturation protein SDO1/SBDS N-terminal" evidence="7">
    <location>
        <begin position="344"/>
        <end position="371"/>
    </location>
</feature>
<dbReference type="PANTHER" id="PTHR10927">
    <property type="entry name" value="RIBOSOME MATURATION PROTEIN SBDS"/>
    <property type="match status" value="1"/>
</dbReference>
<dbReference type="InterPro" id="IPR036786">
    <property type="entry name" value="Ribosome_mat_SBDS_N_sf"/>
</dbReference>
<comment type="subcellular location">
    <subcellularLocation>
        <location evidence="1">Cytoplasm</location>
    </subcellularLocation>
</comment>
<feature type="region of interest" description="Disordered" evidence="6">
    <location>
        <begin position="1"/>
        <end position="52"/>
    </location>
</feature>
<evidence type="ECO:0000313" key="10">
    <source>
        <dbReference type="Proteomes" id="UP000583929"/>
    </source>
</evidence>
<feature type="domain" description="Ribosome maturation protein SDO1/SBDS central" evidence="8">
    <location>
        <begin position="394"/>
        <end position="427"/>
    </location>
</feature>
<protein>
    <submittedName>
        <fullName evidence="9">Uncharacterized protein</fullName>
    </submittedName>
</protein>
<feature type="compositionally biased region" description="Low complexity" evidence="6">
    <location>
        <begin position="220"/>
        <end position="231"/>
    </location>
</feature>
<comment type="caution">
    <text evidence="9">The sequence shown here is derived from an EMBL/GenBank/DDBJ whole genome shotgun (WGS) entry which is preliminary data.</text>
</comment>
<feature type="region of interest" description="Disordered" evidence="6">
    <location>
        <begin position="264"/>
        <end position="299"/>
    </location>
</feature>
<dbReference type="Pfam" id="PF01172">
    <property type="entry name" value="SBDS_N"/>
    <property type="match status" value="1"/>
</dbReference>
<feature type="region of interest" description="Disordered" evidence="6">
    <location>
        <begin position="195"/>
        <end position="246"/>
    </location>
</feature>
<name>A0A7J6FWT4_CANSA</name>
<dbReference type="GO" id="GO:0005737">
    <property type="term" value="C:cytoplasm"/>
    <property type="evidence" value="ECO:0007669"/>
    <property type="project" value="UniProtKB-SubCell"/>
</dbReference>
<dbReference type="PANTHER" id="PTHR10927:SF1">
    <property type="entry name" value="RIBOSOME MATURATION PROTEIN SBDS"/>
    <property type="match status" value="1"/>
</dbReference>
<evidence type="ECO:0000259" key="7">
    <source>
        <dbReference type="Pfam" id="PF01172"/>
    </source>
</evidence>
<feature type="compositionally biased region" description="Basic and acidic residues" evidence="6">
    <location>
        <begin position="195"/>
        <end position="208"/>
    </location>
</feature>
<dbReference type="Gene3D" id="3.30.1250.10">
    <property type="entry name" value="Ribosome maturation protein SBDS, N-terminal domain"/>
    <property type="match status" value="1"/>
</dbReference>
<feature type="compositionally biased region" description="Basic residues" evidence="6">
    <location>
        <begin position="1"/>
        <end position="14"/>
    </location>
</feature>
<evidence type="ECO:0000256" key="3">
    <source>
        <dbReference type="ARBA" id="ARBA00022490"/>
    </source>
</evidence>
<evidence type="ECO:0000259" key="8">
    <source>
        <dbReference type="Pfam" id="PF09377"/>
    </source>
</evidence>
<keyword evidence="10" id="KW-1185">Reference proteome</keyword>
<sequence length="481" mass="53997">MDFVRQKRAAKGGSRRPLPNGKLSRKNTGSSARSSNSALSKRGSDRRRNATTMYVLRDSAKNTTMKDKSKYVLAAKRENQLLSDKSTLSSTVGAEVSEESGKKKVLLVNGKERGISHNQRHESNGGRVIKSILQNKNALPNRSSGAHCELQMQALNVEDRRHSRPQQGQLVLKDANGASDCKFVGSDVQGFCGEKHEKRTRNKDRPDRGVWAPRNNSEGASLNAQSLSSAQPPRALDSIEGGHGNMKVETTNVRSKDIKILRSGSGSHSALDNGFHKHVGRRGSTNSVKDDSKRVGSSGYGSQEKQVWVQKSSLGSYQMMRSCKQKRSMSEILVQPVGQKRLTNVVVVRLKKHGNRFEVACYKNKVLSWRSRVFWRKVSFKLLGRSESLSYPRLMHDIHFAIDPSSASKKRAQEVIHELQKYFPIKRSPMKLRLSVPEQGLSTLMEKLNSWYAKLISKDDKLRTQLYCVSISHFTYYLLSR</sequence>
<proteinExistence type="inferred from homology"/>
<comment type="subunit">
    <text evidence="5">Associates with the 60S ribosomal subunit.</text>
</comment>
<feature type="compositionally biased region" description="Low complexity" evidence="6">
    <location>
        <begin position="30"/>
        <end position="40"/>
    </location>
</feature>
<dbReference type="Proteomes" id="UP000583929">
    <property type="component" value="Unassembled WGS sequence"/>
</dbReference>
<dbReference type="Pfam" id="PF09377">
    <property type="entry name" value="SBDS_domain_II"/>
    <property type="match status" value="1"/>
</dbReference>
<dbReference type="InterPro" id="IPR019783">
    <property type="entry name" value="SDO1/SBDS_N"/>
</dbReference>
<accession>A0A7J6FWT4</accession>
<dbReference type="InterPro" id="IPR018978">
    <property type="entry name" value="SDO1/SBDS_central"/>
</dbReference>
<dbReference type="InterPro" id="IPR039100">
    <property type="entry name" value="Sdo1/SBDS-like"/>
</dbReference>
<dbReference type="GO" id="GO:0042254">
    <property type="term" value="P:ribosome biogenesis"/>
    <property type="evidence" value="ECO:0007669"/>
    <property type="project" value="UniProtKB-KW"/>
</dbReference>